<evidence type="ECO:0000256" key="8">
    <source>
        <dbReference type="SAM" id="MobiDB-lite"/>
    </source>
</evidence>
<dbReference type="AlphaFoldDB" id="D4D4B9"/>
<keyword evidence="11" id="KW-1185">Reference proteome</keyword>
<dbReference type="EMBL" id="ACYE01000103">
    <property type="protein sequence ID" value="EFE43266.1"/>
    <property type="molecule type" value="Genomic_DNA"/>
</dbReference>
<evidence type="ECO:0000256" key="6">
    <source>
        <dbReference type="ARBA" id="ARBA00023242"/>
    </source>
</evidence>
<reference evidence="11" key="1">
    <citation type="journal article" date="2011" name="Genome Biol.">
        <title>Comparative and functional genomics provide insights into the pathogenicity of dermatophytic fungi.</title>
        <authorList>
            <person name="Burmester A."/>
            <person name="Shelest E."/>
            <person name="Gloeckner G."/>
            <person name="Heddergott C."/>
            <person name="Schindler S."/>
            <person name="Staib P."/>
            <person name="Heidel A."/>
            <person name="Felder M."/>
            <person name="Petzold A."/>
            <person name="Szafranski K."/>
            <person name="Feuermann M."/>
            <person name="Pedruzzi I."/>
            <person name="Priebe S."/>
            <person name="Groth M."/>
            <person name="Winkler R."/>
            <person name="Li W."/>
            <person name="Kniemeyer O."/>
            <person name="Schroeckh V."/>
            <person name="Hertweck C."/>
            <person name="Hube B."/>
            <person name="White T.C."/>
            <person name="Platzer M."/>
            <person name="Guthke R."/>
            <person name="Heitman J."/>
            <person name="Woestemeyer J."/>
            <person name="Zipfel P.F."/>
            <person name="Monod M."/>
            <person name="Brakhage A.A."/>
        </authorList>
    </citation>
    <scope>NUCLEOTIDE SEQUENCE [LARGE SCALE GENOMIC DNA]</scope>
    <source>
        <strain evidence="11">HKI 0517</strain>
    </source>
</reference>
<evidence type="ECO:0000313" key="10">
    <source>
        <dbReference type="EMBL" id="EFE43266.1"/>
    </source>
</evidence>
<keyword evidence="6" id="KW-0539">Nucleus</keyword>
<dbReference type="InterPro" id="IPR027417">
    <property type="entry name" value="P-loop_NTPase"/>
</dbReference>
<comment type="caution">
    <text evidence="10">The sequence shown here is derived from an EMBL/GenBank/DDBJ whole genome shotgun (WGS) entry which is preliminary data.</text>
</comment>
<organism evidence="10 11">
    <name type="scientific">Trichophyton verrucosum (strain HKI 0517)</name>
    <dbReference type="NCBI Taxonomy" id="663202"/>
    <lineage>
        <taxon>Eukaryota</taxon>
        <taxon>Fungi</taxon>
        <taxon>Dikarya</taxon>
        <taxon>Ascomycota</taxon>
        <taxon>Pezizomycotina</taxon>
        <taxon>Eurotiomycetes</taxon>
        <taxon>Eurotiomycetidae</taxon>
        <taxon>Onygenales</taxon>
        <taxon>Arthrodermataceae</taxon>
        <taxon>Trichophyton</taxon>
    </lineage>
</organism>
<dbReference type="GO" id="GO:0033314">
    <property type="term" value="P:mitotic DNA replication checkpoint signaling"/>
    <property type="evidence" value="ECO:0007669"/>
    <property type="project" value="TreeGrafter"/>
</dbReference>
<evidence type="ECO:0000256" key="3">
    <source>
        <dbReference type="ARBA" id="ARBA00022741"/>
    </source>
</evidence>
<dbReference type="OrthoDB" id="10265971at2759"/>
<evidence type="ECO:0000256" key="5">
    <source>
        <dbReference type="ARBA" id="ARBA00022840"/>
    </source>
</evidence>
<dbReference type="HOGENOM" id="CLU_006397_0_0_1"/>
<feature type="compositionally biased region" description="Polar residues" evidence="8">
    <location>
        <begin position="257"/>
        <end position="276"/>
    </location>
</feature>
<feature type="compositionally biased region" description="Basic and acidic residues" evidence="8">
    <location>
        <begin position="154"/>
        <end position="174"/>
    </location>
</feature>
<evidence type="ECO:0000256" key="4">
    <source>
        <dbReference type="ARBA" id="ARBA00022763"/>
    </source>
</evidence>
<dbReference type="KEGG" id="tve:TRV_01934"/>
<keyword evidence="3" id="KW-0547">Nucleotide-binding</keyword>
<dbReference type="Pfam" id="PF25812">
    <property type="entry name" value="RAD24_helical"/>
    <property type="match status" value="1"/>
</dbReference>
<keyword evidence="7" id="KW-0131">Cell cycle</keyword>
<comment type="similarity">
    <text evidence="2">Belongs to the rad17/RAD24 family.</text>
</comment>
<feature type="region of interest" description="Disordered" evidence="8">
    <location>
        <begin position="201"/>
        <end position="279"/>
    </location>
</feature>
<evidence type="ECO:0000256" key="1">
    <source>
        <dbReference type="ARBA" id="ARBA00004123"/>
    </source>
</evidence>
<gene>
    <name evidence="10" type="ORF">TRV_01934</name>
</gene>
<dbReference type="GO" id="GO:0005634">
    <property type="term" value="C:nucleus"/>
    <property type="evidence" value="ECO:0007669"/>
    <property type="project" value="UniProtKB-SubCell"/>
</dbReference>
<feature type="compositionally biased region" description="Low complexity" evidence="8">
    <location>
        <begin position="49"/>
        <end position="67"/>
    </location>
</feature>
<keyword evidence="5" id="KW-0067">ATP-binding</keyword>
<dbReference type="GO" id="GO:0006281">
    <property type="term" value="P:DNA repair"/>
    <property type="evidence" value="ECO:0007669"/>
    <property type="project" value="InterPro"/>
</dbReference>
<evidence type="ECO:0000256" key="7">
    <source>
        <dbReference type="ARBA" id="ARBA00023306"/>
    </source>
</evidence>
<dbReference type="InterPro" id="IPR057927">
    <property type="entry name" value="RAD24-like_helical"/>
</dbReference>
<dbReference type="Proteomes" id="UP000008383">
    <property type="component" value="Unassembled WGS sequence"/>
</dbReference>
<dbReference type="GeneID" id="9582516"/>
<feature type="compositionally biased region" description="Basic residues" evidence="8">
    <location>
        <begin position="1"/>
        <end position="14"/>
    </location>
</feature>
<feature type="region of interest" description="Disordered" evidence="8">
    <location>
        <begin position="611"/>
        <end position="636"/>
    </location>
</feature>
<proteinExistence type="inferred from homology"/>
<dbReference type="InterPro" id="IPR004582">
    <property type="entry name" value="Checkpoint_prot_Rad17_Rad24"/>
</dbReference>
<dbReference type="Pfam" id="PF03215">
    <property type="entry name" value="Rad17"/>
    <property type="match status" value="1"/>
</dbReference>
<evidence type="ECO:0000259" key="9">
    <source>
        <dbReference type="Pfam" id="PF25812"/>
    </source>
</evidence>
<dbReference type="PANTHER" id="PTHR12172">
    <property type="entry name" value="CELL CYCLE CHECKPOINT PROTEIN RAD17"/>
    <property type="match status" value="1"/>
</dbReference>
<sequence>MVSSPPRKRQRKHIVLSSDDEIESPAPAKGRQKPQPQVQRTYKGERSLTTSRATSAATAGSSNRNGALQLPLSTLPTRPSSQNLPPPPPPPERSLNDVLKSPSKASSVHSTRTTPTSSPEKKRKNTARPKKNTGDENIGQAGKSLRSFFQPATEEERWSRLQREREREKEKERERQMFLELENDLLEDMIEDDDSLDEFLSQPRQKASQGGTSSFHGHPALDRRKSNPPPSQNGISTLKPEKKPRSGKRFILHTDSNDSGGSSQSTFASFGPSSAPAQAAGKPWAEQFAPVNLDELAVHKRKVADVQNWLNEVLIGRSRRSILVLKGPAGSGKTTTISLLSKALGYDIVEWRNSAGTEYSAQGYTSAGAQFDDFLGRGEKYNCLELDGETSSISSSSTALQSSKRRIMLVEEFPSSLSPGSPGLTAFRSALLRHAASSFPSIAARIAARPTETPNTPVVIIVSETLLGDGTSLSDSFTVHRLLGPELSNHPGVSIIEFNPIAPTFLTKALDLVLKKEARLSHRKRIPGPAVLKRLAEMGDVRSAISSLEFICLQGGDYEGYSGMLNSRPKRSGKTAVPPTAMEAETLQMVTQREASLGIFHAVGKIMYNKREEPSPAPPARTGLRARKPPSQLGDHHDLVSQVSVEDLINETGTDIQTFLSALHENYPPSCHGDLFTESLDDCSEQLSAADILGIGNRRNAQSTRGIGSGRVAFQGAGTGIDILRQDEISFQVASRGLLYHLPYPVNRRGPDAHKMFYPSSIKLWRQAEEVDGLIALWMQRITTGCTDISTTDTVPQRTEGVESWGIRARARQPHTQKESGPSSQGMTRCMISRDEVVLERLPYMRLISKDITERKEIERVTQPKGMIRRSQEVEEDDFQPGHNTPSVPTIGPFNKNRVWQPTLATSSITGLPAVEQGVDKLILSDDDIEDD</sequence>
<feature type="compositionally biased region" description="Polar residues" evidence="8">
    <location>
        <begin position="103"/>
        <end position="118"/>
    </location>
</feature>
<dbReference type="GO" id="GO:0000077">
    <property type="term" value="P:DNA damage checkpoint signaling"/>
    <property type="evidence" value="ECO:0007669"/>
    <property type="project" value="TreeGrafter"/>
</dbReference>
<feature type="compositionally biased region" description="Polar residues" evidence="8">
    <location>
        <begin position="71"/>
        <end position="83"/>
    </location>
</feature>
<dbReference type="GO" id="GO:0005524">
    <property type="term" value="F:ATP binding"/>
    <property type="evidence" value="ECO:0007669"/>
    <property type="project" value="UniProtKB-KW"/>
</dbReference>
<protein>
    <submittedName>
        <fullName evidence="10">Cell cycle checkpoint protein Rad17, putative</fullName>
    </submittedName>
</protein>
<accession>D4D4B9</accession>
<feature type="domain" description="Checkpoint protein RAD24-like helical bundle" evidence="9">
    <location>
        <begin position="594"/>
        <end position="734"/>
    </location>
</feature>
<dbReference type="PANTHER" id="PTHR12172:SF0">
    <property type="entry name" value="CELL CYCLE CHECKPOINT PROTEIN RAD17"/>
    <property type="match status" value="1"/>
</dbReference>
<feature type="region of interest" description="Disordered" evidence="8">
    <location>
        <begin position="1"/>
        <end position="174"/>
    </location>
</feature>
<evidence type="ECO:0000256" key="2">
    <source>
        <dbReference type="ARBA" id="ARBA00006168"/>
    </source>
</evidence>
<dbReference type="GO" id="GO:0003689">
    <property type="term" value="F:DNA clamp loader activity"/>
    <property type="evidence" value="ECO:0007669"/>
    <property type="project" value="TreeGrafter"/>
</dbReference>
<dbReference type="RefSeq" id="XP_003023884.1">
    <property type="nucleotide sequence ID" value="XM_003023838.1"/>
</dbReference>
<dbReference type="GO" id="GO:0003682">
    <property type="term" value="F:chromatin binding"/>
    <property type="evidence" value="ECO:0007669"/>
    <property type="project" value="TreeGrafter"/>
</dbReference>
<feature type="compositionally biased region" description="Polar residues" evidence="8">
    <location>
        <begin position="202"/>
        <end position="215"/>
    </location>
</feature>
<feature type="region of interest" description="Disordered" evidence="8">
    <location>
        <begin position="870"/>
        <end position="894"/>
    </location>
</feature>
<evidence type="ECO:0000313" key="11">
    <source>
        <dbReference type="Proteomes" id="UP000008383"/>
    </source>
</evidence>
<keyword evidence="4" id="KW-0227">DNA damage</keyword>
<dbReference type="SUPFAM" id="SSF52540">
    <property type="entry name" value="P-loop containing nucleoside triphosphate hydrolases"/>
    <property type="match status" value="1"/>
</dbReference>
<comment type="subcellular location">
    <subcellularLocation>
        <location evidence="1">Nucleus</location>
    </subcellularLocation>
</comment>
<name>D4D4B9_TRIVH</name>
<dbReference type="Gene3D" id="3.40.50.300">
    <property type="entry name" value="P-loop containing nucleotide triphosphate hydrolases"/>
    <property type="match status" value="1"/>
</dbReference>
<feature type="compositionally biased region" description="Basic residues" evidence="8">
    <location>
        <begin position="121"/>
        <end position="131"/>
    </location>
</feature>